<feature type="domain" description="Bacterial phospholipase C C-terminal" evidence="5">
    <location>
        <begin position="639"/>
        <end position="709"/>
    </location>
</feature>
<sequence length="713" mass="76900">MASEPTPFDAEPYDRDRVVPDEILHSGLSRRGMLRAMGLLGGAAAVAGGGAAAWAGPDGTAAGVQYVLPEGFSGDMDDLRHVVILIQENRSFDHYYGAFPGVRGLHDKQALAYPNGTTVFDQPQGSGVRRPTRVTTVAGMSTGLPHGWSDGQAAWAEGRNNGWVAAKGADCMNYMTGEELPYQYALASEFTICDQNHCSTPTSTTPNRLYHMSGTSSFEVNNGNESTGSRAWQTYPEALQAAGVSWRIYVDNSNNGSSWVGDYTDNPIRGFANISPSGTNLLDAEKNRPGTGLMWRAGSEPYLLHGLPNNDSEQNLNGVLKDFIDACRPGAEFPLPEVSWIVAPYAWSEHPAANPEHGAHFTNRVLETLQANPEIWKHTLFVMTFDENDGYFDHVLPPRPEPGTPGEFKDGKAMGYGARVPMILVSPWTRGGWVSSEVFDHTSILRFLEVWTEHLGKPARCANITAWRRAISGDLTSAIDFAHPVVAPVDLPDTAALKYIAATLPNAPFAGQVAPEDEWVPANQIKHRPLSFHPHGTFVEDRADGTVAARLVLEGGPDGKAVSLQAFPDAHLPFANTPYTVSKTNSRSHLWDVKATDGRYAFTVYGPDGFVRSHAGTLLPAGQNSAGVPRADVALIRGANAKVEITLRNDGRRAVSFTLAANDHVGGRQTLSVGPGATKVVSWPTSEGYYDVVITASTGTGWKHRYAGRIATA</sequence>
<name>A0ABP6USG5_9ACTN</name>
<dbReference type="InterPro" id="IPR008475">
    <property type="entry name" value="PLipase_C_C"/>
</dbReference>
<proteinExistence type="predicted"/>
<keyword evidence="2" id="KW-0964">Secreted</keyword>
<accession>A0ABP6USG5</accession>
<gene>
    <name evidence="6" type="ORF">GCM10022263_00200</name>
</gene>
<dbReference type="PANTHER" id="PTHR31956:SF1">
    <property type="entry name" value="NON-SPECIFIC PHOSPHOLIPASE C1"/>
    <property type="match status" value="1"/>
</dbReference>
<dbReference type="PANTHER" id="PTHR31956">
    <property type="entry name" value="NON-SPECIFIC PHOSPHOLIPASE C4-RELATED"/>
    <property type="match status" value="1"/>
</dbReference>
<organism evidence="6 7">
    <name type="scientific">Nocardioides daeguensis</name>
    <dbReference type="NCBI Taxonomy" id="908359"/>
    <lineage>
        <taxon>Bacteria</taxon>
        <taxon>Bacillati</taxon>
        <taxon>Actinomycetota</taxon>
        <taxon>Actinomycetes</taxon>
        <taxon>Propionibacteriales</taxon>
        <taxon>Nocardioidaceae</taxon>
        <taxon>Nocardioides</taxon>
    </lineage>
</organism>
<evidence type="ECO:0000259" key="5">
    <source>
        <dbReference type="Pfam" id="PF05506"/>
    </source>
</evidence>
<evidence type="ECO:0000313" key="6">
    <source>
        <dbReference type="EMBL" id="GAA3516508.1"/>
    </source>
</evidence>
<evidence type="ECO:0000313" key="7">
    <source>
        <dbReference type="Proteomes" id="UP001500301"/>
    </source>
</evidence>
<evidence type="ECO:0000256" key="4">
    <source>
        <dbReference type="ARBA" id="ARBA00048421"/>
    </source>
</evidence>
<dbReference type="RefSeq" id="WP_218235466.1">
    <property type="nucleotide sequence ID" value="NZ_BAABBB010000001.1"/>
</dbReference>
<dbReference type="InterPro" id="IPR006311">
    <property type="entry name" value="TAT_signal"/>
</dbReference>
<keyword evidence="2" id="KW-0134">Cell wall</keyword>
<keyword evidence="3" id="KW-0378">Hydrolase</keyword>
<evidence type="ECO:0000256" key="1">
    <source>
        <dbReference type="ARBA" id="ARBA00004191"/>
    </source>
</evidence>
<feature type="domain" description="Bacterial phospholipase C C-terminal" evidence="5">
    <location>
        <begin position="560"/>
        <end position="616"/>
    </location>
</feature>
<evidence type="ECO:0000256" key="2">
    <source>
        <dbReference type="ARBA" id="ARBA00022512"/>
    </source>
</evidence>
<keyword evidence="7" id="KW-1185">Reference proteome</keyword>
<evidence type="ECO:0000256" key="3">
    <source>
        <dbReference type="ARBA" id="ARBA00022801"/>
    </source>
</evidence>
<dbReference type="Pfam" id="PF04185">
    <property type="entry name" value="Phosphoesterase"/>
    <property type="match status" value="1"/>
</dbReference>
<dbReference type="Pfam" id="PF05506">
    <property type="entry name" value="PLipase_C_C"/>
    <property type="match status" value="2"/>
</dbReference>
<dbReference type="PROSITE" id="PS51318">
    <property type="entry name" value="TAT"/>
    <property type="match status" value="1"/>
</dbReference>
<dbReference type="InterPro" id="IPR007312">
    <property type="entry name" value="Phosphoesterase"/>
</dbReference>
<comment type="caution">
    <text evidence="6">The sequence shown here is derived from an EMBL/GenBank/DDBJ whole genome shotgun (WGS) entry which is preliminary data.</text>
</comment>
<comment type="catalytic activity">
    <reaction evidence="4">
        <text>a 1,2-diacyl-sn-glycero-3-phosphocholine + H2O = phosphocholine + a 1,2-diacyl-sn-glycerol + H(+)</text>
        <dbReference type="Rhea" id="RHEA:10604"/>
        <dbReference type="ChEBI" id="CHEBI:15377"/>
        <dbReference type="ChEBI" id="CHEBI:15378"/>
        <dbReference type="ChEBI" id="CHEBI:17815"/>
        <dbReference type="ChEBI" id="CHEBI:57643"/>
        <dbReference type="ChEBI" id="CHEBI:295975"/>
        <dbReference type="EC" id="3.1.4.3"/>
    </reaction>
    <physiologicalReaction direction="left-to-right" evidence="4">
        <dbReference type="Rhea" id="RHEA:10605"/>
    </physiologicalReaction>
</comment>
<protein>
    <submittedName>
        <fullName evidence="6">Phospholipase C, phosphocholine-specific</fullName>
    </submittedName>
</protein>
<dbReference type="EMBL" id="BAABBB010000001">
    <property type="protein sequence ID" value="GAA3516508.1"/>
    <property type="molecule type" value="Genomic_DNA"/>
</dbReference>
<reference evidence="7" key="1">
    <citation type="journal article" date="2019" name="Int. J. Syst. Evol. Microbiol.">
        <title>The Global Catalogue of Microorganisms (GCM) 10K type strain sequencing project: providing services to taxonomists for standard genome sequencing and annotation.</title>
        <authorList>
            <consortium name="The Broad Institute Genomics Platform"/>
            <consortium name="The Broad Institute Genome Sequencing Center for Infectious Disease"/>
            <person name="Wu L."/>
            <person name="Ma J."/>
        </authorList>
    </citation>
    <scope>NUCLEOTIDE SEQUENCE [LARGE SCALE GENOMIC DNA]</scope>
    <source>
        <strain evidence="7">JCM 17460</strain>
    </source>
</reference>
<comment type="subcellular location">
    <subcellularLocation>
        <location evidence="1">Secreted</location>
        <location evidence="1">Cell wall</location>
    </subcellularLocation>
</comment>
<dbReference type="Proteomes" id="UP001500301">
    <property type="component" value="Unassembled WGS sequence"/>
</dbReference>